<dbReference type="GO" id="GO:0000049">
    <property type="term" value="F:tRNA binding"/>
    <property type="evidence" value="ECO:0007669"/>
    <property type="project" value="UniProtKB-UniRule"/>
</dbReference>
<evidence type="ECO:0000313" key="13">
    <source>
        <dbReference type="Proteomes" id="UP000077654"/>
    </source>
</evidence>
<reference evidence="12 13" key="1">
    <citation type="submission" date="2015-04" db="EMBL/GenBank/DDBJ databases">
        <title>Buchnera aphidicola assembly.</title>
        <authorList>
            <person name="Zhang Y."/>
        </authorList>
    </citation>
    <scope>NUCLEOTIDE SEQUENCE [LARGE SCALE GENOMIC DNA]</scope>
    <source>
        <strain evidence="12 13">SC</strain>
    </source>
</reference>
<dbReference type="HAMAP" id="MF_01333_B">
    <property type="entry name" value="Ribosomal_uL5_B"/>
    <property type="match status" value="1"/>
</dbReference>
<dbReference type="Gene3D" id="3.30.1440.10">
    <property type="match status" value="1"/>
</dbReference>
<dbReference type="PIRSF" id="PIRSF002161">
    <property type="entry name" value="Ribosomal_L5"/>
    <property type="match status" value="1"/>
</dbReference>
<comment type="subunit">
    <text evidence="8">Part of the 50S ribosomal subunit; part of the 5S rRNA/L5/L18/L25 subcomplex. Contacts the 5S rRNA and the P site tRNA. Forms a bridge to the 30S subunit in the 70S ribosome.</text>
</comment>
<gene>
    <name evidence="8" type="primary">rplE</name>
    <name evidence="12" type="ORF">XW81_02345</name>
</gene>
<dbReference type="RefSeq" id="WP_075474338.1">
    <property type="nucleotide sequence ID" value="NZ_CP011299.1"/>
</dbReference>
<evidence type="ECO:0000256" key="6">
    <source>
        <dbReference type="ARBA" id="ARBA00023274"/>
    </source>
</evidence>
<dbReference type="InterPro" id="IPR020930">
    <property type="entry name" value="Ribosomal_uL5_bac-type"/>
</dbReference>
<evidence type="ECO:0000256" key="9">
    <source>
        <dbReference type="RuleBase" id="RU003930"/>
    </source>
</evidence>
<dbReference type="AlphaFoldDB" id="A0A172WE12"/>
<comment type="similarity">
    <text evidence="1 8 9">Belongs to the universal ribosomal protein uL5 family.</text>
</comment>
<keyword evidence="6 8" id="KW-0687">Ribonucleoprotein</keyword>
<evidence type="ECO:0000256" key="7">
    <source>
        <dbReference type="ARBA" id="ARBA00035245"/>
    </source>
</evidence>
<name>A0A172WE12_BUCSC</name>
<dbReference type="GO" id="GO:1990904">
    <property type="term" value="C:ribonucleoprotein complex"/>
    <property type="evidence" value="ECO:0007669"/>
    <property type="project" value="UniProtKB-KW"/>
</dbReference>
<proteinExistence type="inferred from homology"/>
<dbReference type="FunFam" id="3.30.1440.10:FF:000001">
    <property type="entry name" value="50S ribosomal protein L5"/>
    <property type="match status" value="1"/>
</dbReference>
<feature type="domain" description="Large ribosomal subunit protein uL5 N-terminal" evidence="10">
    <location>
        <begin position="24"/>
        <end position="80"/>
    </location>
</feature>
<dbReference type="OrthoDB" id="9806626at2"/>
<evidence type="ECO:0000256" key="5">
    <source>
        <dbReference type="ARBA" id="ARBA00022980"/>
    </source>
</evidence>
<feature type="domain" description="Large ribosomal subunit protein uL5 C-terminal" evidence="11">
    <location>
        <begin position="84"/>
        <end position="177"/>
    </location>
</feature>
<organism evidence="12 13">
    <name type="scientific">Buchnera aphidicola subsp. Schlechtendalia chinensis</name>
    <dbReference type="NCBI Taxonomy" id="118110"/>
    <lineage>
        <taxon>Bacteria</taxon>
        <taxon>Pseudomonadati</taxon>
        <taxon>Pseudomonadota</taxon>
        <taxon>Gammaproteobacteria</taxon>
        <taxon>Enterobacterales</taxon>
        <taxon>Erwiniaceae</taxon>
        <taxon>Buchnera</taxon>
    </lineage>
</organism>
<dbReference type="InterPro" id="IPR031309">
    <property type="entry name" value="Ribosomal_uL5_C"/>
</dbReference>
<dbReference type="InterPro" id="IPR020929">
    <property type="entry name" value="Ribosomal_uL5_CS"/>
</dbReference>
<evidence type="ECO:0000259" key="11">
    <source>
        <dbReference type="Pfam" id="PF00673"/>
    </source>
</evidence>
<keyword evidence="13" id="KW-1185">Reference proteome</keyword>
<dbReference type="NCBIfam" id="NF000585">
    <property type="entry name" value="PRK00010.1"/>
    <property type="match status" value="1"/>
</dbReference>
<dbReference type="Pfam" id="PF00281">
    <property type="entry name" value="Ribosomal_L5"/>
    <property type="match status" value="1"/>
</dbReference>
<evidence type="ECO:0000256" key="3">
    <source>
        <dbReference type="ARBA" id="ARBA00022730"/>
    </source>
</evidence>
<keyword evidence="3 8" id="KW-0699">rRNA-binding</keyword>
<dbReference type="InterPro" id="IPR002132">
    <property type="entry name" value="Ribosomal_uL5"/>
</dbReference>
<dbReference type="EMBL" id="CP011299">
    <property type="protein sequence ID" value="ANF17213.1"/>
    <property type="molecule type" value="Genomic_DNA"/>
</dbReference>
<dbReference type="Proteomes" id="UP000077654">
    <property type="component" value="Chromosome"/>
</dbReference>
<dbReference type="GO" id="GO:0005840">
    <property type="term" value="C:ribosome"/>
    <property type="evidence" value="ECO:0007669"/>
    <property type="project" value="UniProtKB-KW"/>
</dbReference>
<evidence type="ECO:0000256" key="1">
    <source>
        <dbReference type="ARBA" id="ARBA00008553"/>
    </source>
</evidence>
<dbReference type="PANTHER" id="PTHR11994">
    <property type="entry name" value="60S RIBOSOMAL PROTEIN L11-RELATED"/>
    <property type="match status" value="1"/>
</dbReference>
<evidence type="ECO:0000256" key="8">
    <source>
        <dbReference type="HAMAP-Rule" id="MF_01333"/>
    </source>
</evidence>
<dbReference type="Pfam" id="PF00673">
    <property type="entry name" value="Ribosomal_L5_C"/>
    <property type="match status" value="1"/>
</dbReference>
<dbReference type="InterPro" id="IPR031310">
    <property type="entry name" value="Ribosomal_uL5_N"/>
</dbReference>
<dbReference type="GO" id="GO:0003735">
    <property type="term" value="F:structural constituent of ribosome"/>
    <property type="evidence" value="ECO:0007669"/>
    <property type="project" value="InterPro"/>
</dbReference>
<evidence type="ECO:0000256" key="4">
    <source>
        <dbReference type="ARBA" id="ARBA00022884"/>
    </source>
</evidence>
<evidence type="ECO:0000256" key="2">
    <source>
        <dbReference type="ARBA" id="ARBA00022555"/>
    </source>
</evidence>
<keyword evidence="2 8" id="KW-0820">tRNA-binding</keyword>
<dbReference type="PROSITE" id="PS00358">
    <property type="entry name" value="RIBOSOMAL_L5"/>
    <property type="match status" value="1"/>
</dbReference>
<keyword evidence="5 8" id="KW-0689">Ribosomal protein</keyword>
<evidence type="ECO:0000313" key="12">
    <source>
        <dbReference type="EMBL" id="ANF17213.1"/>
    </source>
</evidence>
<protein>
    <recommendedName>
        <fullName evidence="7 8">Large ribosomal subunit protein uL5</fullName>
    </recommendedName>
</protein>
<dbReference type="STRING" id="118110.XW81_02345"/>
<evidence type="ECO:0000259" key="10">
    <source>
        <dbReference type="Pfam" id="PF00281"/>
    </source>
</evidence>
<dbReference type="SUPFAM" id="SSF55282">
    <property type="entry name" value="RL5-like"/>
    <property type="match status" value="1"/>
</dbReference>
<dbReference type="GO" id="GO:0019843">
    <property type="term" value="F:rRNA binding"/>
    <property type="evidence" value="ECO:0007669"/>
    <property type="project" value="UniProtKB-UniRule"/>
</dbReference>
<comment type="function">
    <text evidence="8">This is 1 of the proteins that bind and probably mediate the attachment of the 5S RNA into the large ribosomal subunit, where it forms part of the central protuberance. In the 70S ribosome it contacts protein S13 of the 30S subunit (bridge B1b), connecting the 2 subunits; this bridge is implicated in subunit movement. Contacts the P site tRNA; the 5S rRNA and some of its associated proteins might help stabilize positioning of ribosome-bound tRNAs.</text>
</comment>
<dbReference type="InterPro" id="IPR022803">
    <property type="entry name" value="Ribosomal_uL5_dom_sf"/>
</dbReference>
<dbReference type="GO" id="GO:0006412">
    <property type="term" value="P:translation"/>
    <property type="evidence" value="ECO:0007669"/>
    <property type="project" value="UniProtKB-UniRule"/>
</dbReference>
<keyword evidence="4 8" id="KW-0694">RNA-binding</keyword>
<accession>A0A172WE12</accession>
<dbReference type="PATRIC" id="fig|118110.3.peg.464"/>
<sequence length="179" mass="20608">MVCFQDYYKTEILKKLVDKFNYSSVMQVPNIKKITLNIGVGLASVDKKHLNNAISDLTKISGQKPLVTKARKSISSFKIRKGYPIGCKVTLRGKRKWDFLERLIMVAIPRIRDFRGLSLKSFDGRGNYSIGIREQIIFPEIDYDKIDRIRGINITITTTAKSDREGRELLSAFKFPFRK</sequence>